<dbReference type="Gene3D" id="3.40.50.720">
    <property type="entry name" value="NAD(P)-binding Rossmann-like Domain"/>
    <property type="match status" value="1"/>
</dbReference>
<evidence type="ECO:0000259" key="1">
    <source>
        <dbReference type="Pfam" id="PF01370"/>
    </source>
</evidence>
<reference evidence="2 3" key="1">
    <citation type="submission" date="2020-10" db="EMBL/GenBank/DDBJ databases">
        <title>Phylogeny of dyella-like bacteria.</title>
        <authorList>
            <person name="Fu J."/>
        </authorList>
    </citation>
    <scope>NUCLEOTIDE SEQUENCE [LARGE SCALE GENOMIC DNA]</scope>
    <source>
        <strain evidence="2 3">DHOB09</strain>
    </source>
</reference>
<protein>
    <submittedName>
        <fullName evidence="2">NAD(P)H-binding protein</fullName>
    </submittedName>
</protein>
<dbReference type="SUPFAM" id="SSF51735">
    <property type="entry name" value="NAD(P)-binding Rossmann-fold domains"/>
    <property type="match status" value="1"/>
</dbReference>
<evidence type="ECO:0000313" key="2">
    <source>
        <dbReference type="EMBL" id="QRN53280.1"/>
    </source>
</evidence>
<gene>
    <name evidence="2" type="ORF">ISN74_17890</name>
</gene>
<accession>A0ABX7GSN9</accession>
<dbReference type="InterPro" id="IPR001509">
    <property type="entry name" value="Epimerase_deHydtase"/>
</dbReference>
<name>A0ABX7GSN9_9GAMM</name>
<feature type="domain" description="NAD-dependent epimerase/dehydratase" evidence="1">
    <location>
        <begin position="7"/>
        <end position="218"/>
    </location>
</feature>
<dbReference type="PANTHER" id="PTHR48079">
    <property type="entry name" value="PROTEIN YEEZ"/>
    <property type="match status" value="1"/>
</dbReference>
<keyword evidence="3" id="KW-1185">Reference proteome</keyword>
<dbReference type="EMBL" id="CP064030">
    <property type="protein sequence ID" value="QRN53280.1"/>
    <property type="molecule type" value="Genomic_DNA"/>
</dbReference>
<organism evidence="2 3">
    <name type="scientific">Dyella caseinilytica</name>
    <dbReference type="NCBI Taxonomy" id="1849581"/>
    <lineage>
        <taxon>Bacteria</taxon>
        <taxon>Pseudomonadati</taxon>
        <taxon>Pseudomonadota</taxon>
        <taxon>Gammaproteobacteria</taxon>
        <taxon>Lysobacterales</taxon>
        <taxon>Rhodanobacteraceae</taxon>
        <taxon>Dyella</taxon>
    </lineage>
</organism>
<dbReference type="Pfam" id="PF01370">
    <property type="entry name" value="Epimerase"/>
    <property type="match status" value="1"/>
</dbReference>
<dbReference type="PANTHER" id="PTHR48079:SF6">
    <property type="entry name" value="NAD(P)-BINDING DOMAIN-CONTAINING PROTEIN-RELATED"/>
    <property type="match status" value="1"/>
</dbReference>
<sequence length="327" mass="36007">MNTSKTALVIGANGGIGKETCLALQRHGWQVRALVRHPAAEGNQDGITWIKGDAMQQADVLAASEGVDVIVHAVNPPGYRDWETLVLPMVDNTIAAAKANHARIVLPGTIYNYGPDAFPLLQEDAPQHPQTRKGEIRVEMERRLAAATNAGARVLIIRCGDFIGPHAGNTWFSQGLMKAGSPLKTLQYPGDYATGHAWAYLPDVAETIARLLEREHELAAFERFHFGGYWLDGHDMLDALRRVTNNPRLAAGHFAWWLTAALAPFMETLREVRKMRYLWQSPVQLDDRKLVAFLGDKPYTPLEQALSTTLIATACMPSQADALKQAA</sequence>
<dbReference type="Proteomes" id="UP000663181">
    <property type="component" value="Chromosome"/>
</dbReference>
<evidence type="ECO:0000313" key="3">
    <source>
        <dbReference type="Proteomes" id="UP000663181"/>
    </source>
</evidence>
<dbReference type="InterPro" id="IPR036291">
    <property type="entry name" value="NAD(P)-bd_dom_sf"/>
</dbReference>
<dbReference type="InterPro" id="IPR051783">
    <property type="entry name" value="NAD(P)-dependent_oxidoreduct"/>
</dbReference>
<proteinExistence type="predicted"/>
<dbReference type="RefSeq" id="WP_188800510.1">
    <property type="nucleotide sequence ID" value="NZ_BMIZ01000002.1"/>
</dbReference>